<gene>
    <name evidence="2" type="ORF">D9756_002875</name>
</gene>
<organism evidence="2 3">
    <name type="scientific">Leucocoprinus leucothites</name>
    <dbReference type="NCBI Taxonomy" id="201217"/>
    <lineage>
        <taxon>Eukaryota</taxon>
        <taxon>Fungi</taxon>
        <taxon>Dikarya</taxon>
        <taxon>Basidiomycota</taxon>
        <taxon>Agaricomycotina</taxon>
        <taxon>Agaricomycetes</taxon>
        <taxon>Agaricomycetidae</taxon>
        <taxon>Agaricales</taxon>
        <taxon>Agaricineae</taxon>
        <taxon>Agaricaceae</taxon>
        <taxon>Leucocoprinus</taxon>
    </lineage>
</organism>
<evidence type="ECO:0000256" key="1">
    <source>
        <dbReference type="SAM" id="MobiDB-lite"/>
    </source>
</evidence>
<evidence type="ECO:0000313" key="3">
    <source>
        <dbReference type="Proteomes" id="UP000559027"/>
    </source>
</evidence>
<dbReference type="AlphaFoldDB" id="A0A8H5LJK0"/>
<name>A0A8H5LJK0_9AGAR</name>
<proteinExistence type="predicted"/>
<feature type="compositionally biased region" description="Basic and acidic residues" evidence="1">
    <location>
        <begin position="199"/>
        <end position="211"/>
    </location>
</feature>
<keyword evidence="3" id="KW-1185">Reference proteome</keyword>
<dbReference type="OrthoDB" id="3125945at2759"/>
<protein>
    <submittedName>
        <fullName evidence="2">Uncharacterized protein</fullName>
    </submittedName>
</protein>
<reference evidence="2 3" key="1">
    <citation type="journal article" date="2020" name="ISME J.">
        <title>Uncovering the hidden diversity of litter-decomposition mechanisms in mushroom-forming fungi.</title>
        <authorList>
            <person name="Floudas D."/>
            <person name="Bentzer J."/>
            <person name="Ahren D."/>
            <person name="Johansson T."/>
            <person name="Persson P."/>
            <person name="Tunlid A."/>
        </authorList>
    </citation>
    <scope>NUCLEOTIDE SEQUENCE [LARGE SCALE GENOMIC DNA]</scope>
    <source>
        <strain evidence="2 3">CBS 146.42</strain>
    </source>
</reference>
<dbReference type="Proteomes" id="UP000559027">
    <property type="component" value="Unassembled WGS sequence"/>
</dbReference>
<feature type="region of interest" description="Disordered" evidence="1">
    <location>
        <begin position="163"/>
        <end position="211"/>
    </location>
</feature>
<comment type="caution">
    <text evidence="2">The sequence shown here is derived from an EMBL/GenBank/DDBJ whole genome shotgun (WGS) entry which is preliminary data.</text>
</comment>
<accession>A0A8H5LJK0</accession>
<evidence type="ECO:0000313" key="2">
    <source>
        <dbReference type="EMBL" id="KAF5359676.1"/>
    </source>
</evidence>
<dbReference type="EMBL" id="JAACJO010000004">
    <property type="protein sequence ID" value="KAF5359676.1"/>
    <property type="molecule type" value="Genomic_DNA"/>
</dbReference>
<sequence>MNEHIHDQLYLEQRRNQASEMAYKQTGRVRRGHQNTIMLPDQPAELSASFGVEEGERNIIVPPLGDQSRTQYHDSFNVGKGNGNVIMSAAHPAADRVIEDALKLIHPSNTETFAQPTPMAQVVKEAVETVVQTVPSANPTSPKKSLKLLALLALLFRRKKKGEKQNKESFLSEPGPPAFGKLPTQLSEEPLPQVPRASRATETHHGELTLL</sequence>